<feature type="transmembrane region" description="Helical" evidence="1">
    <location>
        <begin position="12"/>
        <end position="31"/>
    </location>
</feature>
<evidence type="ECO:0000313" key="3">
    <source>
        <dbReference type="Proteomes" id="UP000000557"/>
    </source>
</evidence>
<evidence type="ECO:0000313" key="2">
    <source>
        <dbReference type="EMBL" id="BAC92202.1"/>
    </source>
</evidence>
<keyword evidence="1" id="KW-1133">Transmembrane helix</keyword>
<organism evidence="2 3">
    <name type="scientific">Gloeobacter violaceus (strain ATCC 29082 / PCC 7421)</name>
    <dbReference type="NCBI Taxonomy" id="251221"/>
    <lineage>
        <taxon>Bacteria</taxon>
        <taxon>Bacillati</taxon>
        <taxon>Cyanobacteriota</taxon>
        <taxon>Cyanophyceae</taxon>
        <taxon>Gloeobacterales</taxon>
        <taxon>Gloeobacteraceae</taxon>
        <taxon>Gloeobacter</taxon>
    </lineage>
</organism>
<evidence type="ECO:0000256" key="1">
    <source>
        <dbReference type="SAM" id="Phobius"/>
    </source>
</evidence>
<dbReference type="HOGENOM" id="CLU_2954007_0_0_3"/>
<dbReference type="KEGG" id="gvi:gsl4261"/>
<gene>
    <name evidence="2" type="ordered locus">gsl4261</name>
</gene>
<dbReference type="STRING" id="251221.gene:10761780"/>
<accession>Q7NDH4</accession>
<dbReference type="EMBL" id="BA000045">
    <property type="protein sequence ID" value="BAC92202.1"/>
    <property type="molecule type" value="Genomic_DNA"/>
</dbReference>
<keyword evidence="1" id="KW-0812">Transmembrane</keyword>
<sequence length="61" mass="6859">MRVQEWRLLGGMLLLAAALSVLVKYVLPVWIRQPDPLTVWLPIAAPAALVALWLWAAGRKR</sequence>
<proteinExistence type="predicted"/>
<name>Q7NDH4_GLOVI</name>
<reference evidence="2 3" key="2">
    <citation type="journal article" date="2003" name="DNA Res.">
        <title>Complete genome structure of Gloeobacter violaceus PCC 7421, a cyanobacterium that lacks thylakoids (supplement).</title>
        <authorList>
            <person name="Nakamura Y."/>
            <person name="Kaneko T."/>
            <person name="Sato S."/>
            <person name="Mimuro M."/>
            <person name="Miyashita H."/>
            <person name="Tsuchiya T."/>
            <person name="Sasamoto S."/>
            <person name="Watanabe A."/>
            <person name="Kawashima K."/>
            <person name="Kishida Y."/>
            <person name="Kiyokawa C."/>
            <person name="Kohara M."/>
            <person name="Matsumoto M."/>
            <person name="Matsuno A."/>
            <person name="Nakazaki N."/>
            <person name="Shimpo S."/>
            <person name="Takeuchi C."/>
            <person name="Yamada M."/>
            <person name="Tabata S."/>
        </authorList>
    </citation>
    <scope>NUCLEOTIDE SEQUENCE [LARGE SCALE GENOMIC DNA]</scope>
    <source>
        <strain evidence="3">ATCC 29082 / PCC 7421</strain>
    </source>
</reference>
<dbReference type="EnsemblBacteria" id="BAC92202">
    <property type="protein sequence ID" value="BAC92202"/>
    <property type="gene ID" value="BAC92202"/>
</dbReference>
<feature type="transmembrane region" description="Helical" evidence="1">
    <location>
        <begin position="37"/>
        <end position="56"/>
    </location>
</feature>
<keyword evidence="3" id="KW-1185">Reference proteome</keyword>
<keyword evidence="1" id="KW-0472">Membrane</keyword>
<protein>
    <submittedName>
        <fullName evidence="2">Gsl4261 protein</fullName>
    </submittedName>
</protein>
<dbReference type="InParanoid" id="Q7NDH4"/>
<dbReference type="AlphaFoldDB" id="Q7NDH4"/>
<dbReference type="Proteomes" id="UP000000557">
    <property type="component" value="Chromosome"/>
</dbReference>
<reference evidence="2 3" key="1">
    <citation type="journal article" date="2003" name="DNA Res.">
        <title>Complete genome structure of Gloeobacter violaceus PCC 7421, a cyanobacterium that lacks thylakoids.</title>
        <authorList>
            <person name="Nakamura Y."/>
            <person name="Kaneko T."/>
            <person name="Sato S."/>
            <person name="Mimuro M."/>
            <person name="Miyashita H."/>
            <person name="Tsuchiya T."/>
            <person name="Sasamoto S."/>
            <person name="Watanabe A."/>
            <person name="Kawashima K."/>
            <person name="Kishida Y."/>
            <person name="Kiyokawa C."/>
            <person name="Kohara M."/>
            <person name="Matsumoto M."/>
            <person name="Matsuno A."/>
            <person name="Nakazaki N."/>
            <person name="Shimpo S."/>
            <person name="Takeuchi C."/>
            <person name="Yamada M."/>
            <person name="Tabata S."/>
        </authorList>
    </citation>
    <scope>NUCLEOTIDE SEQUENCE [LARGE SCALE GENOMIC DNA]</scope>
    <source>
        <strain evidence="3">ATCC 29082 / PCC 7421</strain>
    </source>
</reference>